<dbReference type="KEGG" id="pdx:Psed_4340"/>
<dbReference type="HOGENOM" id="CLU_2106964_0_0_11"/>
<evidence type="ECO:0000313" key="3">
    <source>
        <dbReference type="Proteomes" id="UP000007809"/>
    </source>
</evidence>
<reference evidence="2 3" key="1">
    <citation type="journal article" date="2011" name="J. Bacteriol.">
        <title>Genome sequence of the 1,4-dioxane-degrading Pseudonocardia dioxanivorans strain CB1190.</title>
        <authorList>
            <person name="Sales C.M."/>
            <person name="Mahendra S."/>
            <person name="Grostern A."/>
            <person name="Parales R.E."/>
            <person name="Goodwin L.A."/>
            <person name="Woyke T."/>
            <person name="Nolan M."/>
            <person name="Lapidus A."/>
            <person name="Chertkov O."/>
            <person name="Ovchinnikova G."/>
            <person name="Sczyrba A."/>
            <person name="Alvarez-Cohen L."/>
        </authorList>
    </citation>
    <scope>NUCLEOTIDE SEQUENCE [LARGE SCALE GENOMIC DNA]</scope>
    <source>
        <strain evidence="3">ATCC 55486 / DSM 44775 / JCM 13855 / CB1190</strain>
    </source>
</reference>
<organism evidence="2 3">
    <name type="scientific">Pseudonocardia dioxanivorans (strain ATCC 55486 / DSM 44775 / JCM 13855 / CB1190)</name>
    <dbReference type="NCBI Taxonomy" id="675635"/>
    <lineage>
        <taxon>Bacteria</taxon>
        <taxon>Bacillati</taxon>
        <taxon>Actinomycetota</taxon>
        <taxon>Actinomycetes</taxon>
        <taxon>Pseudonocardiales</taxon>
        <taxon>Pseudonocardiaceae</taxon>
        <taxon>Pseudonocardia</taxon>
    </lineage>
</organism>
<name>F4CXC5_PSEUX</name>
<keyword evidence="3" id="KW-1185">Reference proteome</keyword>
<evidence type="ECO:0000313" key="2">
    <source>
        <dbReference type="EMBL" id="AEA26499.1"/>
    </source>
</evidence>
<feature type="region of interest" description="Disordered" evidence="1">
    <location>
        <begin position="1"/>
        <end position="24"/>
    </location>
</feature>
<gene>
    <name evidence="2" type="ordered locus">Psed_4340</name>
</gene>
<accession>F4CXC5</accession>
<dbReference type="EMBL" id="CP002593">
    <property type="protein sequence ID" value="AEA26499.1"/>
    <property type="molecule type" value="Genomic_DNA"/>
</dbReference>
<protein>
    <submittedName>
        <fullName evidence="2">Uncharacterized protein</fullName>
    </submittedName>
</protein>
<sequence>MDDDSANRLDPADPGRADAVGRPGAGVWSVGVLATGAENTVTVRGGAESTVAAAWATATAALVRAVEQWGRQEYRLTVAGTPVMVMPGLTAAGRVDVEDLAESLAQLRDADMLER</sequence>
<dbReference type="RefSeq" id="WP_013676413.1">
    <property type="nucleotide sequence ID" value="NC_015312.1"/>
</dbReference>
<dbReference type="Proteomes" id="UP000007809">
    <property type="component" value="Chromosome"/>
</dbReference>
<dbReference type="AlphaFoldDB" id="F4CXC5"/>
<feature type="compositionally biased region" description="Basic and acidic residues" evidence="1">
    <location>
        <begin position="1"/>
        <end position="16"/>
    </location>
</feature>
<proteinExistence type="predicted"/>
<evidence type="ECO:0000256" key="1">
    <source>
        <dbReference type="SAM" id="MobiDB-lite"/>
    </source>
</evidence>